<sequence length="107" mass="12372">MFAIVYITTSSKEESTRIGKKLVQERLSGCVNIPNDVKSFYYWEGNIEEDTESVLLVKTKTSKVEKIIKRVKELHSYENPCIVALPIINGSPEYLNWLNEEMERDSN</sequence>
<dbReference type="GO" id="GO:0005507">
    <property type="term" value="F:copper ion binding"/>
    <property type="evidence" value="ECO:0007669"/>
    <property type="project" value="TreeGrafter"/>
</dbReference>
<dbReference type="GO" id="GO:0010038">
    <property type="term" value="P:response to metal ion"/>
    <property type="evidence" value="ECO:0007669"/>
    <property type="project" value="InterPro"/>
</dbReference>
<comment type="similarity">
    <text evidence="1">Belongs to the CutA family.</text>
</comment>
<dbReference type="RefSeq" id="WP_211532454.1">
    <property type="nucleotide sequence ID" value="NZ_CP058560.1"/>
</dbReference>
<reference evidence="2" key="1">
    <citation type="submission" date="2020-07" db="EMBL/GenBank/DDBJ databases">
        <title>Methanobacterium. sp. MethCan genome.</title>
        <authorList>
            <person name="Postec A."/>
            <person name="Quemeneur M."/>
        </authorList>
    </citation>
    <scope>NUCLEOTIDE SEQUENCE</scope>
    <source>
        <strain evidence="2">MethCAN</strain>
    </source>
</reference>
<dbReference type="InterPro" id="IPR004323">
    <property type="entry name" value="Ion_tolerance_CutA"/>
</dbReference>
<protein>
    <submittedName>
        <fullName evidence="2">Divalent-cation tolerance protein CutA</fullName>
    </submittedName>
</protein>
<dbReference type="Pfam" id="PF03091">
    <property type="entry name" value="CutA1"/>
    <property type="match status" value="1"/>
</dbReference>
<dbReference type="InterPro" id="IPR011322">
    <property type="entry name" value="N-reg_PII-like_a/b"/>
</dbReference>
<dbReference type="SUPFAM" id="SSF54913">
    <property type="entry name" value="GlnB-like"/>
    <property type="match status" value="1"/>
</dbReference>
<evidence type="ECO:0000313" key="3">
    <source>
        <dbReference type="Proteomes" id="UP000681041"/>
    </source>
</evidence>
<dbReference type="AlphaFoldDB" id="A0A8T8K656"/>
<dbReference type="EMBL" id="CP058560">
    <property type="protein sequence ID" value="QUH23497.1"/>
    <property type="molecule type" value="Genomic_DNA"/>
</dbReference>
<dbReference type="OrthoDB" id="8015at2157"/>
<dbReference type="Proteomes" id="UP000681041">
    <property type="component" value="Chromosome"/>
</dbReference>
<accession>A0A8T8K656</accession>
<dbReference type="PANTHER" id="PTHR23419:SF8">
    <property type="entry name" value="FI09726P"/>
    <property type="match status" value="1"/>
</dbReference>
<dbReference type="PANTHER" id="PTHR23419">
    <property type="entry name" value="DIVALENT CATION TOLERANCE CUTA-RELATED"/>
    <property type="match status" value="1"/>
</dbReference>
<keyword evidence="3" id="KW-1185">Reference proteome</keyword>
<evidence type="ECO:0000256" key="1">
    <source>
        <dbReference type="ARBA" id="ARBA00010169"/>
    </source>
</evidence>
<dbReference type="GeneID" id="64820467"/>
<name>A0A8T8K656_9EURY</name>
<organism evidence="2 3">
    <name type="scientific">Methanobacterium alkalithermotolerans</name>
    <dbReference type="NCBI Taxonomy" id="2731220"/>
    <lineage>
        <taxon>Archaea</taxon>
        <taxon>Methanobacteriati</taxon>
        <taxon>Methanobacteriota</taxon>
        <taxon>Methanomada group</taxon>
        <taxon>Methanobacteria</taxon>
        <taxon>Methanobacteriales</taxon>
        <taxon>Methanobacteriaceae</taxon>
        <taxon>Methanobacterium</taxon>
    </lineage>
</organism>
<gene>
    <name evidence="2" type="ORF">HYG87_06840</name>
</gene>
<dbReference type="Gene3D" id="3.30.70.120">
    <property type="match status" value="1"/>
</dbReference>
<proteinExistence type="inferred from homology"/>
<evidence type="ECO:0000313" key="2">
    <source>
        <dbReference type="EMBL" id="QUH23497.1"/>
    </source>
</evidence>
<dbReference type="KEGG" id="meme:HYG87_06840"/>
<dbReference type="InterPro" id="IPR015867">
    <property type="entry name" value="N-reg_PII/ATP_PRibTrfase_C"/>
</dbReference>